<proteinExistence type="predicted"/>
<dbReference type="PANTHER" id="PTHR35531:SF1">
    <property type="entry name" value="INNER MEMBRANE PROTEIN YBCI-RELATED"/>
    <property type="match status" value="1"/>
</dbReference>
<evidence type="ECO:0000313" key="2">
    <source>
        <dbReference type="EMBL" id="APC50357.1"/>
    </source>
</evidence>
<dbReference type="RefSeq" id="WP_071650077.1">
    <property type="nucleotide sequence ID" value="NZ_CP017963.1"/>
</dbReference>
<sequence>MQFRTHLVTTLALSLPIMSATDTLTVGTVAALSLGALFPDIDEPHSWIGVRTRGVSDIIKGLFGHRGITHSIAGLFLIFLTMILLVNIIDFPIAIAAYFVLGYFLHLIEDSFSKSGIKWFLPFSNKTYQSGLGSVYYRTGSMVENFILLGAAIILIGQIKGLGLGKLIGQATLFIGI</sequence>
<dbReference type="GeneID" id="71516488"/>
<dbReference type="Pfam" id="PF04307">
    <property type="entry name" value="YdjM"/>
    <property type="match status" value="1"/>
</dbReference>
<feature type="transmembrane region" description="Helical" evidence="1">
    <location>
        <begin position="72"/>
        <end position="105"/>
    </location>
</feature>
<organism evidence="2 3">
    <name type="scientific">Virgibacillus halodenitrificans</name>
    <name type="common">Bacillus halodenitrificans</name>
    <dbReference type="NCBI Taxonomy" id="1482"/>
    <lineage>
        <taxon>Bacteria</taxon>
        <taxon>Bacillati</taxon>
        <taxon>Bacillota</taxon>
        <taxon>Bacilli</taxon>
        <taxon>Bacillales</taxon>
        <taxon>Bacillaceae</taxon>
        <taxon>Virgibacillus</taxon>
    </lineage>
</organism>
<protein>
    <recommendedName>
        <fullName evidence="4">Metal-dependent hydrolase</fullName>
    </recommendedName>
</protein>
<keyword evidence="2" id="KW-0614">Plasmid</keyword>
<keyword evidence="1" id="KW-0812">Transmembrane</keyword>
<name>A0AAC9J379_VIRHA</name>
<dbReference type="InterPro" id="IPR007404">
    <property type="entry name" value="YdjM-like"/>
</dbReference>
<dbReference type="PANTHER" id="PTHR35531">
    <property type="entry name" value="INNER MEMBRANE PROTEIN YBCI-RELATED"/>
    <property type="match status" value="1"/>
</dbReference>
<dbReference type="AlphaFoldDB" id="A0AAC9J379"/>
<accession>A0AAC9J379</accession>
<keyword evidence="1" id="KW-0472">Membrane</keyword>
<keyword evidence="1" id="KW-1133">Transmembrane helix</keyword>
<dbReference type="KEGG" id="vhl:BME96_18925"/>
<dbReference type="EMBL" id="CP017963">
    <property type="protein sequence ID" value="APC50357.1"/>
    <property type="molecule type" value="Genomic_DNA"/>
</dbReference>
<gene>
    <name evidence="2" type="ORF">BME96_18925</name>
</gene>
<evidence type="ECO:0008006" key="4">
    <source>
        <dbReference type="Google" id="ProtNLM"/>
    </source>
</evidence>
<evidence type="ECO:0000256" key="1">
    <source>
        <dbReference type="SAM" id="Phobius"/>
    </source>
</evidence>
<geneLocation type="plasmid" evidence="2 3">
    <name>unnamed1</name>
</geneLocation>
<dbReference type="Proteomes" id="UP000182945">
    <property type="component" value="Plasmid unnamed1"/>
</dbReference>
<evidence type="ECO:0000313" key="3">
    <source>
        <dbReference type="Proteomes" id="UP000182945"/>
    </source>
</evidence>
<reference evidence="2 3" key="1">
    <citation type="submission" date="2016-11" db="EMBL/GenBank/DDBJ databases">
        <title>Complete genome sequencing of Virgibacillus halodenitrificans PDB-F2.</title>
        <authorList>
            <person name="Sun Z."/>
            <person name="Zhou Y."/>
            <person name="Li H."/>
        </authorList>
    </citation>
    <scope>NUCLEOTIDE SEQUENCE [LARGE SCALE GENOMIC DNA]</scope>
    <source>
        <strain evidence="2 3">PDB-F2</strain>
        <plasmid evidence="2 3">unnamed1</plasmid>
    </source>
</reference>